<dbReference type="SUPFAM" id="SSF54001">
    <property type="entry name" value="Cysteine proteinases"/>
    <property type="match status" value="1"/>
</dbReference>
<reference evidence="3 4" key="1">
    <citation type="submission" date="2024-09" db="EMBL/GenBank/DDBJ databases">
        <authorList>
            <person name="Lee S.D."/>
        </authorList>
    </citation>
    <scope>NUCLEOTIDE SEQUENCE [LARGE SCALE GENOMIC DNA]</scope>
    <source>
        <strain evidence="3 4">N1-1</strain>
    </source>
</reference>
<name>A0ABV6VBC0_9ACTN</name>
<keyword evidence="1" id="KW-0732">Signal</keyword>
<feature type="domain" description="PLL-like beta propeller" evidence="2">
    <location>
        <begin position="256"/>
        <end position="524"/>
    </location>
</feature>
<dbReference type="Gene3D" id="2.120.10.70">
    <property type="entry name" value="Fucose-specific lectin"/>
    <property type="match status" value="1"/>
</dbReference>
<accession>A0ABV6VBC0</accession>
<dbReference type="InterPro" id="IPR058502">
    <property type="entry name" value="PLL-like_beta-prop"/>
</dbReference>
<dbReference type="InterPro" id="IPR038765">
    <property type="entry name" value="Papain-like_cys_pep_sf"/>
</dbReference>
<dbReference type="RefSeq" id="WP_380509574.1">
    <property type="nucleotide sequence ID" value="NZ_JBHEZX010000006.1"/>
</dbReference>
<dbReference type="EMBL" id="JBHEZX010000006">
    <property type="protein sequence ID" value="MFC1410938.1"/>
    <property type="molecule type" value="Genomic_DNA"/>
</dbReference>
<sequence length="552" mass="56599">MSMPKSIRNRKLLALSIAVVAATGIGLGTSTSSFAAGATASFGATASTAGSASASGPTRFTPTVSDPTTATAAELAAAAKSGGPGSKLAVQPQDSNAGDPITRAAIMTRAQNWVTAKVPYSESAYYTDSSGKYRTDCSGFISMAWDLPVSASNNWGYTTSTLPSVSTKLGSLDDLQPGDMIDGVAFGHVVLFKGWTNSSHTTAKVLEEPHSGETAKEDDSYYTRSYLTSNGFAPYRYNKIAASETAVHTFYHELRNTNGTWTGFKALAGAAGAATFAGNEEAIAAMPDGSAQVLGIGENGFLYHEVRNTDGTWTGFKPLDGLDGNPNFGGPDVAITGLPDGSSQVVGIGNNNDLYFRIRNADGTWTPFSLIPGNGGAASMGAKKVAVAGMPDGSSQVLAYGSDGKLYLDVRSAAGSWSGWSALDGYGDSAYFSGPDLSIAALPDGSSQILVIGLDGMVYHEVRSAAGVYSGFAPVTGVSTAKMGATAVAITGMPDGTAQVAVVGTDGNVWHRVRNTDGTWTAWGKPGTFAADQVGIAGFPDGTSQILATTAK</sequence>
<proteinExistence type="predicted"/>
<evidence type="ECO:0000256" key="1">
    <source>
        <dbReference type="SAM" id="SignalP"/>
    </source>
</evidence>
<evidence type="ECO:0000259" key="2">
    <source>
        <dbReference type="Pfam" id="PF26607"/>
    </source>
</evidence>
<evidence type="ECO:0000313" key="4">
    <source>
        <dbReference type="Proteomes" id="UP001592582"/>
    </source>
</evidence>
<keyword evidence="4" id="KW-1185">Reference proteome</keyword>
<comment type="caution">
    <text evidence="3">The sequence shown here is derived from an EMBL/GenBank/DDBJ whole genome shotgun (WGS) entry which is preliminary data.</text>
</comment>
<dbReference type="Pfam" id="PF26607">
    <property type="entry name" value="DUF8189"/>
    <property type="match status" value="1"/>
</dbReference>
<feature type="chain" id="PRO_5045769626" description="PLL-like beta propeller domain-containing protein" evidence="1">
    <location>
        <begin position="36"/>
        <end position="552"/>
    </location>
</feature>
<dbReference type="Gene3D" id="3.90.1720.10">
    <property type="entry name" value="endopeptidase domain like (from Nostoc punctiforme)"/>
    <property type="match status" value="1"/>
</dbReference>
<feature type="signal peptide" evidence="1">
    <location>
        <begin position="1"/>
        <end position="35"/>
    </location>
</feature>
<dbReference type="SUPFAM" id="SSF89372">
    <property type="entry name" value="Fucose-specific lectin"/>
    <property type="match status" value="1"/>
</dbReference>
<protein>
    <recommendedName>
        <fullName evidence="2">PLL-like beta propeller domain-containing protein</fullName>
    </recommendedName>
</protein>
<evidence type="ECO:0000313" key="3">
    <source>
        <dbReference type="EMBL" id="MFC1410938.1"/>
    </source>
</evidence>
<gene>
    <name evidence="3" type="ORF">ACEZDG_16885</name>
</gene>
<dbReference type="Proteomes" id="UP001592582">
    <property type="component" value="Unassembled WGS sequence"/>
</dbReference>
<organism evidence="3 4">
    <name type="scientific">Streptacidiphilus alkalitolerans</name>
    <dbReference type="NCBI Taxonomy" id="3342712"/>
    <lineage>
        <taxon>Bacteria</taxon>
        <taxon>Bacillati</taxon>
        <taxon>Actinomycetota</taxon>
        <taxon>Actinomycetes</taxon>
        <taxon>Kitasatosporales</taxon>
        <taxon>Streptomycetaceae</taxon>
        <taxon>Streptacidiphilus</taxon>
    </lineage>
</organism>